<keyword evidence="1" id="KW-0812">Transmembrane</keyword>
<name>A0A2S2DV14_9BACT</name>
<protein>
    <submittedName>
        <fullName evidence="2">Uncharacterized protein</fullName>
    </submittedName>
</protein>
<keyword evidence="1" id="KW-0472">Membrane</keyword>
<sequence>MGYSGAAFFIILFAISIVIGSKLQKIYKERGK</sequence>
<dbReference type="Proteomes" id="UP000245468">
    <property type="component" value="Chromosome"/>
</dbReference>
<dbReference type="AlphaFoldDB" id="A0A2S2DV14"/>
<evidence type="ECO:0000313" key="2">
    <source>
        <dbReference type="EMBL" id="AWL09132.1"/>
    </source>
</evidence>
<organism evidence="2 3">
    <name type="scientific">Aquirufa nivalisilvae</name>
    <dbReference type="NCBI Taxonomy" id="2516557"/>
    <lineage>
        <taxon>Bacteria</taxon>
        <taxon>Pseudomonadati</taxon>
        <taxon>Bacteroidota</taxon>
        <taxon>Cytophagia</taxon>
        <taxon>Cytophagales</taxon>
        <taxon>Flectobacillaceae</taxon>
        <taxon>Aquirufa</taxon>
    </lineage>
</organism>
<gene>
    <name evidence="2" type="ORF">HME7025_01270</name>
</gene>
<accession>A0A2S2DV14</accession>
<feature type="transmembrane region" description="Helical" evidence="1">
    <location>
        <begin position="6"/>
        <end position="23"/>
    </location>
</feature>
<proteinExistence type="predicted"/>
<keyword evidence="1" id="KW-1133">Transmembrane helix</keyword>
<evidence type="ECO:0000256" key="1">
    <source>
        <dbReference type="SAM" id="Phobius"/>
    </source>
</evidence>
<dbReference type="KEGG" id="psez:HME7025_01270"/>
<dbReference type="EMBL" id="CP029346">
    <property type="protein sequence ID" value="AWL09132.1"/>
    <property type="molecule type" value="Genomic_DNA"/>
</dbReference>
<keyword evidence="3" id="KW-1185">Reference proteome</keyword>
<evidence type="ECO:0000313" key="3">
    <source>
        <dbReference type="Proteomes" id="UP000245468"/>
    </source>
</evidence>
<reference evidence="3" key="1">
    <citation type="submission" date="2018-05" db="EMBL/GenBank/DDBJ databases">
        <title>Pseudarcicella sp. HME7025 Genome sequencing and assembly.</title>
        <authorList>
            <person name="Kim H."/>
            <person name="Kang H."/>
            <person name="Joh K."/>
        </authorList>
    </citation>
    <scope>NUCLEOTIDE SEQUENCE [LARGE SCALE GENOMIC DNA]</scope>
    <source>
        <strain evidence="3">HME7025</strain>
    </source>
</reference>